<dbReference type="EMBL" id="AP011540">
    <property type="protein sequence ID" value="BAI65568.1"/>
    <property type="molecule type" value="Genomic_DNA"/>
</dbReference>
<dbReference type="PANTHER" id="PTHR11808">
    <property type="entry name" value="TRANS-SULFURATION ENZYME FAMILY MEMBER"/>
    <property type="match status" value="1"/>
</dbReference>
<dbReference type="GO" id="GO:0047982">
    <property type="term" value="F:homocysteine desulfhydrase activity"/>
    <property type="evidence" value="ECO:0007669"/>
    <property type="project" value="UniProtKB-EC"/>
</dbReference>
<dbReference type="HOGENOM" id="CLU_018986_2_2_11"/>
<dbReference type="GO" id="GO:0019346">
    <property type="term" value="P:transsulfuration"/>
    <property type="evidence" value="ECO:0007669"/>
    <property type="project" value="InterPro"/>
</dbReference>
<comment type="similarity">
    <text evidence="2 9">Belongs to the trans-sulfuration enzymes family.</text>
</comment>
<dbReference type="Gene3D" id="3.90.1150.10">
    <property type="entry name" value="Aspartate Aminotransferase, domain 1"/>
    <property type="match status" value="1"/>
</dbReference>
<organism evidence="10 11">
    <name type="scientific">Rothia mucilaginosa (strain DY-18)</name>
    <name type="common">Stomatococcus mucilaginosus</name>
    <dbReference type="NCBI Taxonomy" id="680646"/>
    <lineage>
        <taxon>Bacteria</taxon>
        <taxon>Bacillati</taxon>
        <taxon>Actinomycetota</taxon>
        <taxon>Actinomycetes</taxon>
        <taxon>Micrococcales</taxon>
        <taxon>Micrococcaceae</taxon>
        <taxon>Rothia</taxon>
    </lineage>
</organism>
<proteinExistence type="inferred from homology"/>
<reference evidence="10 11" key="3">
    <citation type="journal article" date="2010" name="Sequencing">
        <title>Complete Genome Sequence of Rothia mucilaginosa DY-18: A Clinical Isolate with Dense Meshwork-Like Structures from a Persistent Apical Periodontitis Lesion.</title>
        <authorList>
            <person name="Yamane K."/>
            <person name="Nambu T."/>
            <person name="Yamanaka T."/>
            <person name="Mashimo C."/>
            <person name="Sugimori C."/>
            <person name="Leung K.-P."/>
            <person name="Fukushima H."/>
        </authorList>
    </citation>
    <scope>NUCLEOTIDE SEQUENCE [LARGE SCALE GENOMIC DNA]</scope>
    <source>
        <strain evidence="10 11">DY-18</strain>
    </source>
</reference>
<evidence type="ECO:0000313" key="10">
    <source>
        <dbReference type="EMBL" id="BAI65568.1"/>
    </source>
</evidence>
<feature type="modified residue" description="N6-(pyridoxal phosphate)lysine" evidence="8">
    <location>
        <position position="234"/>
    </location>
</feature>
<comment type="catalytic activity">
    <reaction evidence="7">
        <text>L-methionine + H2O = methanethiol + 2-oxobutanoate + NH4(+)</text>
        <dbReference type="Rhea" id="RHEA:23800"/>
        <dbReference type="ChEBI" id="CHEBI:15377"/>
        <dbReference type="ChEBI" id="CHEBI:16007"/>
        <dbReference type="ChEBI" id="CHEBI:16763"/>
        <dbReference type="ChEBI" id="CHEBI:28938"/>
        <dbReference type="ChEBI" id="CHEBI:57844"/>
        <dbReference type="EC" id="4.4.1.11"/>
    </reaction>
    <physiologicalReaction direction="left-to-right" evidence="7">
        <dbReference type="Rhea" id="RHEA:23801"/>
    </physiologicalReaction>
</comment>
<dbReference type="Gene3D" id="3.40.640.10">
    <property type="entry name" value="Type I PLP-dependent aspartate aminotransferase-like (Major domain)"/>
    <property type="match status" value="1"/>
</dbReference>
<gene>
    <name evidence="10" type="ordered locus">RMDY18_17360</name>
</gene>
<evidence type="ECO:0000256" key="3">
    <source>
        <dbReference type="ARBA" id="ARBA00022898"/>
    </source>
</evidence>
<dbReference type="PROSITE" id="PS00868">
    <property type="entry name" value="CYS_MET_METAB_PP"/>
    <property type="match status" value="1"/>
</dbReference>
<dbReference type="EC" id="4.4.1.2" evidence="4"/>
<evidence type="ECO:0000256" key="9">
    <source>
        <dbReference type="RuleBase" id="RU362118"/>
    </source>
</evidence>
<dbReference type="InterPro" id="IPR015422">
    <property type="entry name" value="PyrdxlP-dep_Trfase_small"/>
</dbReference>
<dbReference type="PANTHER" id="PTHR11808:SF15">
    <property type="entry name" value="CYSTATHIONINE GAMMA-LYASE"/>
    <property type="match status" value="1"/>
</dbReference>
<evidence type="ECO:0000256" key="2">
    <source>
        <dbReference type="ARBA" id="ARBA00009077"/>
    </source>
</evidence>
<dbReference type="Pfam" id="PF01053">
    <property type="entry name" value="Cys_Met_Meta_PP"/>
    <property type="match status" value="1"/>
</dbReference>
<dbReference type="PIRSF" id="PIRSF001434">
    <property type="entry name" value="CGS"/>
    <property type="match status" value="1"/>
</dbReference>
<dbReference type="GO" id="GO:0019343">
    <property type="term" value="P:cysteine biosynthetic process via cystathionine"/>
    <property type="evidence" value="ECO:0007669"/>
    <property type="project" value="TreeGrafter"/>
</dbReference>
<comment type="catalytic activity">
    <reaction evidence="6">
        <text>L-homocysteine + H2O = 2-oxobutanoate + hydrogen sulfide + NH4(+) + H(+)</text>
        <dbReference type="Rhea" id="RHEA:14501"/>
        <dbReference type="ChEBI" id="CHEBI:15377"/>
        <dbReference type="ChEBI" id="CHEBI:15378"/>
        <dbReference type="ChEBI" id="CHEBI:16763"/>
        <dbReference type="ChEBI" id="CHEBI:28938"/>
        <dbReference type="ChEBI" id="CHEBI:29919"/>
        <dbReference type="ChEBI" id="CHEBI:58199"/>
        <dbReference type="EC" id="4.4.1.2"/>
    </reaction>
    <physiologicalReaction direction="left-to-right" evidence="6">
        <dbReference type="Rhea" id="RHEA:14502"/>
    </physiologicalReaction>
</comment>
<evidence type="ECO:0000313" key="11">
    <source>
        <dbReference type="Proteomes" id="UP000001883"/>
    </source>
</evidence>
<dbReference type="InterPro" id="IPR000277">
    <property type="entry name" value="Cys/Met-Metab_PyrdxlP-dep_enz"/>
</dbReference>
<keyword evidence="10" id="KW-0456">Lyase</keyword>
<dbReference type="STRING" id="680646.RMDY18_17360"/>
<accession>D2NPK0</accession>
<protein>
    <recommendedName>
        <fullName evidence="4">homocysteine desulfhydrase</fullName>
        <ecNumber evidence="4">4.4.1.2</ecNumber>
    </recommendedName>
    <alternativeName>
        <fullName evidence="5">Homocysteine desulfhydrase</fullName>
    </alternativeName>
</protein>
<evidence type="ECO:0000256" key="4">
    <source>
        <dbReference type="ARBA" id="ARBA00047175"/>
    </source>
</evidence>
<reference evidence="10 11" key="2">
    <citation type="journal article" date="2010" name="J Osaka Dent Univ">
        <title>Isolation and identification of Rothia mucilaginosa from persistent apical periodontitis lesions.</title>
        <authorList>
            <person name="Yamane K."/>
            <person name="Yoshida M."/>
            <person name="Fujihira T."/>
            <person name="Baba T."/>
            <person name="Tsuji N."/>
            <person name="Hayashi H."/>
            <person name="Sugimori C."/>
            <person name="Yamanaka T."/>
            <person name="Mashimo C."/>
            <person name="Nambu T."/>
            <person name="Kawai H."/>
            <person name="Fukushima H."/>
        </authorList>
    </citation>
    <scope>NUCLEOTIDE SEQUENCE [LARGE SCALE GENOMIC DNA]</scope>
    <source>
        <strain evidence="10 11">DY-18</strain>
    </source>
</reference>
<evidence type="ECO:0000256" key="5">
    <source>
        <dbReference type="ARBA" id="ARBA00047199"/>
    </source>
</evidence>
<keyword evidence="11" id="KW-1185">Reference proteome</keyword>
<dbReference type="KEGG" id="rmu:RMDY18_17360"/>
<reference evidence="11" key="1">
    <citation type="submission" date="2009-07" db="EMBL/GenBank/DDBJ databases">
        <title>Complete genome sequence of Rothia mucilaginosa DJ.</title>
        <authorList>
            <person name="Yamane K."/>
            <person name="Nambu T."/>
            <person name="Mashimo C."/>
            <person name="Sugimori C."/>
            <person name="Yamanaka T."/>
            <person name="Leung K."/>
            <person name="Fukushima H."/>
        </authorList>
    </citation>
    <scope>NUCLEOTIDE SEQUENCE [LARGE SCALE GENOMIC DNA]</scope>
    <source>
        <strain evidence="11">DY-18</strain>
    </source>
</reference>
<name>D2NPK0_ROTMD</name>
<comment type="cofactor">
    <cofactor evidence="1 9">
        <name>pyridoxal 5'-phosphate</name>
        <dbReference type="ChEBI" id="CHEBI:597326"/>
    </cofactor>
</comment>
<dbReference type="GO" id="GO:0005737">
    <property type="term" value="C:cytoplasm"/>
    <property type="evidence" value="ECO:0007669"/>
    <property type="project" value="TreeGrafter"/>
</dbReference>
<dbReference type="AlphaFoldDB" id="D2NPK0"/>
<evidence type="ECO:0000256" key="6">
    <source>
        <dbReference type="ARBA" id="ARBA00048780"/>
    </source>
</evidence>
<evidence type="ECO:0000256" key="8">
    <source>
        <dbReference type="PIRSR" id="PIRSR001434-2"/>
    </source>
</evidence>
<dbReference type="InterPro" id="IPR054542">
    <property type="entry name" value="Cys_met_metab_PP"/>
</dbReference>
<dbReference type="GO" id="GO:0018826">
    <property type="term" value="F:methionine gamma-lyase activity"/>
    <property type="evidence" value="ECO:0007669"/>
    <property type="project" value="UniProtKB-EC"/>
</dbReference>
<dbReference type="GO" id="GO:0004123">
    <property type="term" value="F:cystathionine gamma-lyase activity"/>
    <property type="evidence" value="ECO:0007669"/>
    <property type="project" value="TreeGrafter"/>
</dbReference>
<dbReference type="Proteomes" id="UP000001883">
    <property type="component" value="Chromosome"/>
</dbReference>
<dbReference type="InterPro" id="IPR015424">
    <property type="entry name" value="PyrdxlP-dep_Trfase"/>
</dbReference>
<evidence type="ECO:0000256" key="7">
    <source>
        <dbReference type="ARBA" id="ARBA00052699"/>
    </source>
</evidence>
<dbReference type="InterPro" id="IPR015421">
    <property type="entry name" value="PyrdxlP-dep_Trfase_major"/>
</dbReference>
<evidence type="ECO:0000256" key="1">
    <source>
        <dbReference type="ARBA" id="ARBA00001933"/>
    </source>
</evidence>
<dbReference type="GO" id="GO:0003962">
    <property type="term" value="F:cystathionine gamma-synthase activity"/>
    <property type="evidence" value="ECO:0007669"/>
    <property type="project" value="TreeGrafter"/>
</dbReference>
<dbReference type="eggNOG" id="COG0626">
    <property type="taxonomic scope" value="Bacteria"/>
</dbReference>
<dbReference type="GO" id="GO:0030170">
    <property type="term" value="F:pyridoxal phosphate binding"/>
    <property type="evidence" value="ECO:0007669"/>
    <property type="project" value="InterPro"/>
</dbReference>
<dbReference type="FunFam" id="3.40.640.10:FF:000046">
    <property type="entry name" value="Cystathionine gamma-lyase"/>
    <property type="match status" value="1"/>
</dbReference>
<dbReference type="SUPFAM" id="SSF53383">
    <property type="entry name" value="PLP-dependent transferases"/>
    <property type="match status" value="1"/>
</dbReference>
<sequence>MRSMPGCARLKDMSADNHDMNYSAETFVVSGGRPAHEHDAPVNPPIVLSSTYRGVDAVNIEQDRVYARFSNPTWEGMEEVVAKLENATQPGLLFPSGMAAVAAVIDLVPVGSIVLIPKHAYMASVTLCKDLERRGIIELVRVDIEDTESIIAAMEDAASRTGVTPENVNYSEPKVLAWLESPTNPMLEVADLPALLSAARRLGIVTAVDNTFATPILQRPLDLGADVVVHSATKFLAGHSDVLLGMALTSNEELYKAMRHHRITNGAIPGPVEAWLGLRGLRTLALRVERAVENAQVLAERLSEHPFVTEVRYPGLESDRGHEVAKKQMDGFGAILCVTLETDAAGARNVVEALKLWTPATSLGGVESLVERRRRHGNEPDSIPESLLRLSVGIENVDDLYNDLVEAFKVVR</sequence>
<keyword evidence="3 8" id="KW-0663">Pyridoxal phosphate</keyword>
<dbReference type="CDD" id="cd00614">
    <property type="entry name" value="CGS_like"/>
    <property type="match status" value="1"/>
</dbReference>